<dbReference type="PANTHER" id="PTHR11757">
    <property type="entry name" value="PROTEASE FAMILY S9A OLIGOPEPTIDASE"/>
    <property type="match status" value="1"/>
</dbReference>
<evidence type="ECO:0000313" key="3">
    <source>
        <dbReference type="EMBL" id="GFR89896.1"/>
    </source>
</evidence>
<dbReference type="PANTHER" id="PTHR11757:SF19">
    <property type="entry name" value="PROLYL ENDOPEPTIDASE-LIKE"/>
    <property type="match status" value="1"/>
</dbReference>
<dbReference type="AlphaFoldDB" id="A0AAV4GXQ6"/>
<keyword evidence="4" id="KW-1185">Reference proteome</keyword>
<dbReference type="GO" id="GO:0004252">
    <property type="term" value="F:serine-type endopeptidase activity"/>
    <property type="evidence" value="ECO:0007669"/>
    <property type="project" value="InterPro"/>
</dbReference>
<feature type="non-terminal residue" evidence="3">
    <location>
        <position position="98"/>
    </location>
</feature>
<evidence type="ECO:0000259" key="2">
    <source>
        <dbReference type="Pfam" id="PF02897"/>
    </source>
</evidence>
<protein>
    <submittedName>
        <fullName evidence="3">Oligopeptidase B</fullName>
    </submittedName>
</protein>
<evidence type="ECO:0000313" key="4">
    <source>
        <dbReference type="Proteomes" id="UP000762676"/>
    </source>
</evidence>
<gene>
    <name evidence="3" type="ORF">ElyMa_002554200</name>
</gene>
<proteinExistence type="inferred from homology"/>
<dbReference type="Proteomes" id="UP000762676">
    <property type="component" value="Unassembled WGS sequence"/>
</dbReference>
<feature type="domain" description="Peptidase S9A N-terminal" evidence="2">
    <location>
        <begin position="1"/>
        <end position="97"/>
    </location>
</feature>
<dbReference type="InterPro" id="IPR023302">
    <property type="entry name" value="Pept_S9A_N"/>
</dbReference>
<accession>A0AAV4GXQ6</accession>
<organism evidence="3 4">
    <name type="scientific">Elysia marginata</name>
    <dbReference type="NCBI Taxonomy" id="1093978"/>
    <lineage>
        <taxon>Eukaryota</taxon>
        <taxon>Metazoa</taxon>
        <taxon>Spiralia</taxon>
        <taxon>Lophotrochozoa</taxon>
        <taxon>Mollusca</taxon>
        <taxon>Gastropoda</taxon>
        <taxon>Heterobranchia</taxon>
        <taxon>Euthyneura</taxon>
        <taxon>Panpulmonata</taxon>
        <taxon>Sacoglossa</taxon>
        <taxon>Placobranchoidea</taxon>
        <taxon>Plakobranchidae</taxon>
        <taxon>Elysia</taxon>
    </lineage>
</organism>
<name>A0AAV4GXQ6_9GAST</name>
<dbReference type="Gene3D" id="2.130.10.120">
    <property type="entry name" value="Prolyl oligopeptidase, N-terminal domain"/>
    <property type="match status" value="1"/>
</dbReference>
<reference evidence="3 4" key="1">
    <citation type="journal article" date="2021" name="Elife">
        <title>Chloroplast acquisition without the gene transfer in kleptoplastic sea slugs, Plakobranchus ocellatus.</title>
        <authorList>
            <person name="Maeda T."/>
            <person name="Takahashi S."/>
            <person name="Yoshida T."/>
            <person name="Shimamura S."/>
            <person name="Takaki Y."/>
            <person name="Nagai Y."/>
            <person name="Toyoda A."/>
            <person name="Suzuki Y."/>
            <person name="Arimoto A."/>
            <person name="Ishii H."/>
            <person name="Satoh N."/>
            <person name="Nishiyama T."/>
            <person name="Hasebe M."/>
            <person name="Maruyama T."/>
            <person name="Minagawa J."/>
            <person name="Obokata J."/>
            <person name="Shigenobu S."/>
        </authorList>
    </citation>
    <scope>NUCLEOTIDE SEQUENCE [LARGE SCALE GENOMIC DNA]</scope>
</reference>
<dbReference type="EMBL" id="BMAT01005254">
    <property type="protein sequence ID" value="GFR89896.1"/>
    <property type="molecule type" value="Genomic_DNA"/>
</dbReference>
<dbReference type="Pfam" id="PF02897">
    <property type="entry name" value="Peptidase_S9_N"/>
    <property type="match status" value="1"/>
</dbReference>
<sequence length="98" mass="11526">MKARIKEETQSVPYKKNGYWYITKYKKTKEYPIYTRRKESLEAEEEILFDCNQMAKGNSFFDLSGISISPDNSKVAYGVDTVGRRLYTTYIKDLKTDE</sequence>
<dbReference type="SUPFAM" id="SSF50993">
    <property type="entry name" value="Peptidase/esterase 'gauge' domain"/>
    <property type="match status" value="1"/>
</dbReference>
<comment type="caution">
    <text evidence="3">The sequence shown here is derived from an EMBL/GenBank/DDBJ whole genome shotgun (WGS) entry which is preliminary data.</text>
</comment>
<comment type="similarity">
    <text evidence="1">Belongs to the peptidase S9A family.</text>
</comment>
<evidence type="ECO:0000256" key="1">
    <source>
        <dbReference type="ARBA" id="ARBA00005228"/>
    </source>
</evidence>
<dbReference type="InterPro" id="IPR051543">
    <property type="entry name" value="Serine_Peptidase_S9A"/>
</dbReference>